<feature type="compositionally biased region" description="Low complexity" evidence="1">
    <location>
        <begin position="43"/>
        <end position="61"/>
    </location>
</feature>
<organism evidence="2 3">
    <name type="scientific">Mycosarcoma maydis</name>
    <name type="common">Corn smut fungus</name>
    <name type="synonym">Ustilago maydis</name>
    <dbReference type="NCBI Taxonomy" id="5270"/>
    <lineage>
        <taxon>Eukaryota</taxon>
        <taxon>Fungi</taxon>
        <taxon>Dikarya</taxon>
        <taxon>Basidiomycota</taxon>
        <taxon>Ustilaginomycotina</taxon>
        <taxon>Ustilaginomycetes</taxon>
        <taxon>Ustilaginales</taxon>
        <taxon>Ustilaginaceae</taxon>
        <taxon>Mycosarcoma</taxon>
    </lineage>
</organism>
<gene>
    <name evidence="2" type="ORF">UMAG_02746</name>
</gene>
<reference evidence="2 3" key="1">
    <citation type="journal article" date="2006" name="Nature">
        <title>Insights from the genome of the biotrophic fungal plant pathogen Ustilago maydis.</title>
        <authorList>
            <person name="Kamper J."/>
            <person name="Kahmann R."/>
            <person name="Bolker M."/>
            <person name="Ma L.J."/>
            <person name="Brefort T."/>
            <person name="Saville B.J."/>
            <person name="Banuett F."/>
            <person name="Kronstad J.W."/>
            <person name="Gold S.E."/>
            <person name="Muller O."/>
            <person name="Perlin M.H."/>
            <person name="Wosten H.A."/>
            <person name="de Vries R."/>
            <person name="Ruiz-Herrera J."/>
            <person name="Reynaga-Pena C.G."/>
            <person name="Snetselaar K."/>
            <person name="McCann M."/>
            <person name="Perez-Martin J."/>
            <person name="Feldbrugge M."/>
            <person name="Basse C.W."/>
            <person name="Steinberg G."/>
            <person name="Ibeas J.I."/>
            <person name="Holloman W."/>
            <person name="Guzman P."/>
            <person name="Farman M."/>
            <person name="Stajich J.E."/>
            <person name="Sentandreu R."/>
            <person name="Gonzalez-Prieto J.M."/>
            <person name="Kennell J.C."/>
            <person name="Molina L."/>
            <person name="Schirawski J."/>
            <person name="Mendoza-Mendoza A."/>
            <person name="Greilinger D."/>
            <person name="Munch K."/>
            <person name="Rossel N."/>
            <person name="Scherer M."/>
            <person name="Vranes M."/>
            <person name="Ladendorf O."/>
            <person name="Vincon V."/>
            <person name="Fuchs U."/>
            <person name="Sandrock B."/>
            <person name="Meng S."/>
            <person name="Ho E.C."/>
            <person name="Cahill M.J."/>
            <person name="Boyce K.J."/>
            <person name="Klose J."/>
            <person name="Klosterman S.J."/>
            <person name="Deelstra H.J."/>
            <person name="Ortiz-Castellanos L."/>
            <person name="Li W."/>
            <person name="Sanchez-Alonso P."/>
            <person name="Schreier P.H."/>
            <person name="Hauser-Hahn I."/>
            <person name="Vaupel M."/>
            <person name="Koopmann E."/>
            <person name="Friedrich G."/>
            <person name="Voss H."/>
            <person name="Schluter T."/>
            <person name="Margolis J."/>
            <person name="Platt D."/>
            <person name="Swimmer C."/>
            <person name="Gnirke A."/>
            <person name="Chen F."/>
            <person name="Vysotskaia V."/>
            <person name="Mannhaupt G."/>
            <person name="Guldener U."/>
            <person name="Munsterkotter M."/>
            <person name="Haase D."/>
            <person name="Oesterheld M."/>
            <person name="Mewes H.W."/>
            <person name="Mauceli E.W."/>
            <person name="DeCaprio D."/>
            <person name="Wade C.M."/>
            <person name="Butler J."/>
            <person name="Young S."/>
            <person name="Jaffe D.B."/>
            <person name="Calvo S."/>
            <person name="Nusbaum C."/>
            <person name="Galagan J."/>
            <person name="Birren B.W."/>
        </authorList>
    </citation>
    <scope>NUCLEOTIDE SEQUENCE [LARGE SCALE GENOMIC DNA]</scope>
    <source>
        <strain evidence="3">DSM 14603 / FGSC 9021 / UM521</strain>
    </source>
</reference>
<evidence type="ECO:0000313" key="3">
    <source>
        <dbReference type="Proteomes" id="UP000000561"/>
    </source>
</evidence>
<evidence type="ECO:0000313" key="2">
    <source>
        <dbReference type="EMBL" id="KIS69415.1"/>
    </source>
</evidence>
<feature type="compositionally biased region" description="Low complexity" evidence="1">
    <location>
        <begin position="20"/>
        <end position="36"/>
    </location>
</feature>
<dbReference type="EMBL" id="CM003145">
    <property type="protein sequence ID" value="KIS69415.1"/>
    <property type="molecule type" value="Genomic_DNA"/>
</dbReference>
<dbReference type="GeneID" id="23563418"/>
<dbReference type="Proteomes" id="UP000000561">
    <property type="component" value="Chromosome 6"/>
</dbReference>
<evidence type="ECO:0000256" key="1">
    <source>
        <dbReference type="SAM" id="MobiDB-lite"/>
    </source>
</evidence>
<dbReference type="AlphaFoldDB" id="A0A0D1E4R7"/>
<dbReference type="InParanoid" id="A0A0D1E4R7"/>
<accession>A0A0D1E4R7</accession>
<dbReference type="RefSeq" id="XP_011389108.1">
    <property type="nucleotide sequence ID" value="XM_011390806.1"/>
</dbReference>
<protein>
    <submittedName>
        <fullName evidence="2">Uncharacterized protein</fullName>
    </submittedName>
</protein>
<name>A0A0D1E4R7_MYCMD</name>
<keyword evidence="3" id="KW-1185">Reference proteome</keyword>
<dbReference type="eggNOG" id="ENOG502TKFF">
    <property type="taxonomic scope" value="Eukaryota"/>
</dbReference>
<proteinExistence type="predicted"/>
<sequence>MNNRPHGRGLPNLVVMLDRTTGSSGSSQSTTSTPSTMVRRSFSDSPGPSLLSGPTTPTPSDRGASITGALTLAGKRKRNGIEQKRDSNADVYYQSQKNIMEMRLAVEKEMTRREEVRLYLEKVEADWVKEREQREKERE</sequence>
<feature type="region of interest" description="Disordered" evidence="1">
    <location>
        <begin position="1"/>
        <end position="87"/>
    </location>
</feature>
<dbReference type="KEGG" id="uma:UMAG_02746"/>
<dbReference type="VEuPathDB" id="FungiDB:UMAG_02746"/>